<organism evidence="1 2">
    <name type="scientific">Cloacibacterium normanense</name>
    <dbReference type="NCBI Taxonomy" id="237258"/>
    <lineage>
        <taxon>Bacteria</taxon>
        <taxon>Pseudomonadati</taxon>
        <taxon>Bacteroidota</taxon>
        <taxon>Flavobacteriia</taxon>
        <taxon>Flavobacteriales</taxon>
        <taxon>Weeksellaceae</taxon>
    </lineage>
</organism>
<dbReference type="PANTHER" id="PTHR38471:SF2">
    <property type="entry name" value="FOUR HELIX BUNDLE PROTEIN"/>
    <property type="match status" value="1"/>
</dbReference>
<dbReference type="CDD" id="cd16377">
    <property type="entry name" value="23S_rRNA_IVP_like"/>
    <property type="match status" value="1"/>
</dbReference>
<dbReference type="AlphaFoldDB" id="A0A2S7I5N8"/>
<evidence type="ECO:0000313" key="1">
    <source>
        <dbReference type="EMBL" id="PPZ91849.1"/>
    </source>
</evidence>
<dbReference type="SUPFAM" id="SSF158446">
    <property type="entry name" value="IVS-encoded protein-like"/>
    <property type="match status" value="1"/>
</dbReference>
<dbReference type="RefSeq" id="WP_104793534.1">
    <property type="nucleotide sequence ID" value="NZ_PTPZ01000003.1"/>
</dbReference>
<proteinExistence type="predicted"/>
<dbReference type="Proteomes" id="UP000238565">
    <property type="component" value="Unassembled WGS sequence"/>
</dbReference>
<dbReference type="Pfam" id="PF05635">
    <property type="entry name" value="23S_rRNA_IVP"/>
    <property type="match status" value="1"/>
</dbReference>
<protein>
    <recommendedName>
        <fullName evidence="3">Four helix bundle protein</fullName>
    </recommendedName>
</protein>
<evidence type="ECO:0008006" key="3">
    <source>
        <dbReference type="Google" id="ProtNLM"/>
    </source>
</evidence>
<sequence length="115" mass="13323">MHNYKKLNVWISSISLVKNIYNLTRKFPKEEMFVLTQQLRRAAISIPSNIAEGAGRNSNAQFKNFLQISIGSCFELETQLIISKELEYISEEELETISKELDSIMKMNHNLQKTL</sequence>
<dbReference type="PANTHER" id="PTHR38471">
    <property type="entry name" value="FOUR HELIX BUNDLE PROTEIN"/>
    <property type="match status" value="1"/>
</dbReference>
<comment type="caution">
    <text evidence="1">The sequence shown here is derived from an EMBL/GenBank/DDBJ whole genome shotgun (WGS) entry which is preliminary data.</text>
</comment>
<dbReference type="Gene3D" id="1.20.1440.60">
    <property type="entry name" value="23S rRNA-intervening sequence"/>
    <property type="match status" value="1"/>
</dbReference>
<gene>
    <name evidence="1" type="ORF">C3729_07255</name>
</gene>
<dbReference type="EMBL" id="PTPZ01000003">
    <property type="protein sequence ID" value="PPZ91849.1"/>
    <property type="molecule type" value="Genomic_DNA"/>
</dbReference>
<reference evidence="1 2" key="1">
    <citation type="submission" date="2018-02" db="EMBL/GenBank/DDBJ databases">
        <title>Draft genome sequence of bacterial isolates from marine environment.</title>
        <authorList>
            <person name="Singh S.K."/>
            <person name="Hill R."/>
            <person name="Major S."/>
            <person name="Cai H."/>
            <person name="Li Y."/>
        </authorList>
    </citation>
    <scope>NUCLEOTIDE SEQUENCE [LARGE SCALE GENOMIC DNA]</scope>
    <source>
        <strain evidence="1 2">IMET F</strain>
    </source>
</reference>
<name>A0A2S7I5N8_9FLAO</name>
<accession>A0A2S7I5N8</accession>
<dbReference type="NCBIfam" id="TIGR02436">
    <property type="entry name" value="four helix bundle protein"/>
    <property type="match status" value="1"/>
</dbReference>
<evidence type="ECO:0000313" key="2">
    <source>
        <dbReference type="Proteomes" id="UP000238565"/>
    </source>
</evidence>
<dbReference type="InterPro" id="IPR036583">
    <property type="entry name" value="23S_rRNA_IVS_sf"/>
</dbReference>
<dbReference type="InterPro" id="IPR012657">
    <property type="entry name" value="23S_rRNA-intervening_sequence"/>
</dbReference>